<evidence type="ECO:0000256" key="1">
    <source>
        <dbReference type="SAM" id="MobiDB-lite"/>
    </source>
</evidence>
<feature type="compositionally biased region" description="Basic and acidic residues" evidence="1">
    <location>
        <begin position="39"/>
        <end position="59"/>
    </location>
</feature>
<dbReference type="EMBL" id="JARKIB010000014">
    <property type="protein sequence ID" value="KAJ7772414.1"/>
    <property type="molecule type" value="Genomic_DNA"/>
</dbReference>
<protein>
    <submittedName>
        <fullName evidence="2">Uncharacterized protein</fullName>
    </submittedName>
</protein>
<sequence length="212" mass="22975">MDRTRLVQQRAAGQLHAKFNIVVGLVIDVRTGARGSEVMARERERERQMGRGRREREEGNANGNQNTHHVSSHSIPFPSSSFSISLNAAREDTVGAKGYGWRGQRSRRGGCREGGSEREGLSFRALDVGSTWWSAIAAAGTGETKGWALGQGGRVVAAATGGTGSLWGGFPLSSGCWRQRLTAAFGRGQRRAVETWIVGHVATESRQRKGRD</sequence>
<comment type="caution">
    <text evidence="2">The sequence shown here is derived from an EMBL/GenBank/DDBJ whole genome shotgun (WGS) entry which is preliminary data.</text>
</comment>
<proteinExistence type="predicted"/>
<name>A0AAD7NS00_9AGAR</name>
<organism evidence="2 3">
    <name type="scientific">Mycena metata</name>
    <dbReference type="NCBI Taxonomy" id="1033252"/>
    <lineage>
        <taxon>Eukaryota</taxon>
        <taxon>Fungi</taxon>
        <taxon>Dikarya</taxon>
        <taxon>Basidiomycota</taxon>
        <taxon>Agaricomycotina</taxon>
        <taxon>Agaricomycetes</taxon>
        <taxon>Agaricomycetidae</taxon>
        <taxon>Agaricales</taxon>
        <taxon>Marasmiineae</taxon>
        <taxon>Mycenaceae</taxon>
        <taxon>Mycena</taxon>
    </lineage>
</organism>
<evidence type="ECO:0000313" key="2">
    <source>
        <dbReference type="EMBL" id="KAJ7772414.1"/>
    </source>
</evidence>
<gene>
    <name evidence="2" type="ORF">B0H16DRAFT_1685412</name>
</gene>
<feature type="region of interest" description="Disordered" evidence="1">
    <location>
        <begin position="35"/>
        <end position="76"/>
    </location>
</feature>
<reference evidence="2" key="1">
    <citation type="submission" date="2023-03" db="EMBL/GenBank/DDBJ databases">
        <title>Massive genome expansion in bonnet fungi (Mycena s.s.) driven by repeated elements and novel gene families across ecological guilds.</title>
        <authorList>
            <consortium name="Lawrence Berkeley National Laboratory"/>
            <person name="Harder C.B."/>
            <person name="Miyauchi S."/>
            <person name="Viragh M."/>
            <person name="Kuo A."/>
            <person name="Thoen E."/>
            <person name="Andreopoulos B."/>
            <person name="Lu D."/>
            <person name="Skrede I."/>
            <person name="Drula E."/>
            <person name="Henrissat B."/>
            <person name="Morin E."/>
            <person name="Kohler A."/>
            <person name="Barry K."/>
            <person name="LaButti K."/>
            <person name="Morin E."/>
            <person name="Salamov A."/>
            <person name="Lipzen A."/>
            <person name="Mereny Z."/>
            <person name="Hegedus B."/>
            <person name="Baldrian P."/>
            <person name="Stursova M."/>
            <person name="Weitz H."/>
            <person name="Taylor A."/>
            <person name="Grigoriev I.V."/>
            <person name="Nagy L.G."/>
            <person name="Martin F."/>
            <person name="Kauserud H."/>
        </authorList>
    </citation>
    <scope>NUCLEOTIDE SEQUENCE</scope>
    <source>
        <strain evidence="2">CBHHK182m</strain>
    </source>
</reference>
<keyword evidence="3" id="KW-1185">Reference proteome</keyword>
<dbReference type="AlphaFoldDB" id="A0AAD7NS00"/>
<accession>A0AAD7NS00</accession>
<feature type="compositionally biased region" description="Low complexity" evidence="1">
    <location>
        <begin position="60"/>
        <end position="76"/>
    </location>
</feature>
<dbReference type="Proteomes" id="UP001215598">
    <property type="component" value="Unassembled WGS sequence"/>
</dbReference>
<evidence type="ECO:0000313" key="3">
    <source>
        <dbReference type="Proteomes" id="UP001215598"/>
    </source>
</evidence>